<dbReference type="Proteomes" id="UP000886803">
    <property type="component" value="Unassembled WGS sequence"/>
</dbReference>
<dbReference type="InterPro" id="IPR011050">
    <property type="entry name" value="Pectin_lyase_fold/virulence"/>
</dbReference>
<name>A0A9D2S3Z7_9FIRM</name>
<evidence type="ECO:0000259" key="1">
    <source>
        <dbReference type="Pfam" id="PF13229"/>
    </source>
</evidence>
<dbReference type="EMBL" id="DWYG01000073">
    <property type="protein sequence ID" value="HJB41825.1"/>
    <property type="molecule type" value="Genomic_DNA"/>
</dbReference>
<feature type="domain" description="Right handed beta helix" evidence="1">
    <location>
        <begin position="224"/>
        <end position="386"/>
    </location>
</feature>
<reference evidence="2" key="2">
    <citation type="submission" date="2021-04" db="EMBL/GenBank/DDBJ databases">
        <authorList>
            <person name="Gilroy R."/>
        </authorList>
    </citation>
    <scope>NUCLEOTIDE SEQUENCE</scope>
    <source>
        <strain evidence="2">ChiBcec8-13705</strain>
    </source>
</reference>
<dbReference type="AlphaFoldDB" id="A0A9D2S3Z7"/>
<sequence length="501" mass="51995">MISQKSGIATESSQPLRTFFTIGGYNTTKMEKLYAPLEFCEGKTCLIPRKMFKKYKAFAAVLAAFCLPGFAGCTASETAKSFVPLAQRVATAQQADETPETARMAVSQETAGGGQTTVLSADATIRDTTYLSDTNSENALRVQAALVTLQRVKVSKTGDVAAAENEALAQNAALLATEGAQLTVRQATVTSASPASAGVYSEGAGTVVELIDSVITTTDNNAKGILATGSGAVEADQLTVTTAGNDSAVLYVSDGGLLDVNGGAYTSGGYGAPVLYAGADVDIRNAELTANNSEALVLDGEQSVTLENCEISGNRNESFLSYEGEIPRTMLIYRPTAGATEQAARLALLGGRLSGNSGDLFYITNTRCELLLHNVTIENSGDGALLRVAGSDAEAGWGTPGQNGAQATVIAEAQQLTGDIVVDTQSQLALRLTEGSTLTGSVQILQSAEESAAEETAVVTIEKGSRWELTADCVISALYNEGEIDYNGYTITLADGTVLSA</sequence>
<comment type="caution">
    <text evidence="2">The sequence shown here is derived from an EMBL/GenBank/DDBJ whole genome shotgun (WGS) entry which is preliminary data.</text>
</comment>
<gene>
    <name evidence="2" type="ORF">H9945_04935</name>
</gene>
<reference evidence="2" key="1">
    <citation type="journal article" date="2021" name="PeerJ">
        <title>Extensive microbial diversity within the chicken gut microbiome revealed by metagenomics and culture.</title>
        <authorList>
            <person name="Gilroy R."/>
            <person name="Ravi A."/>
            <person name="Getino M."/>
            <person name="Pursley I."/>
            <person name="Horton D.L."/>
            <person name="Alikhan N.F."/>
            <person name="Baker D."/>
            <person name="Gharbi K."/>
            <person name="Hall N."/>
            <person name="Watson M."/>
            <person name="Adriaenssens E.M."/>
            <person name="Foster-Nyarko E."/>
            <person name="Jarju S."/>
            <person name="Secka A."/>
            <person name="Antonio M."/>
            <person name="Oren A."/>
            <person name="Chaudhuri R.R."/>
            <person name="La Ragione R."/>
            <person name="Hildebrand F."/>
            <person name="Pallen M.J."/>
        </authorList>
    </citation>
    <scope>NUCLEOTIDE SEQUENCE</scope>
    <source>
        <strain evidence="2">ChiBcec8-13705</strain>
    </source>
</reference>
<protein>
    <submittedName>
        <fullName evidence="2">Right-handed parallel beta-helix repeat-containing protein</fullName>
    </submittedName>
</protein>
<dbReference type="SUPFAM" id="SSF51126">
    <property type="entry name" value="Pectin lyase-like"/>
    <property type="match status" value="1"/>
</dbReference>
<accession>A0A9D2S3Z7</accession>
<organism evidence="2 3">
    <name type="scientific">Candidatus Gemmiger avicola</name>
    <dbReference type="NCBI Taxonomy" id="2838605"/>
    <lineage>
        <taxon>Bacteria</taxon>
        <taxon>Bacillati</taxon>
        <taxon>Bacillota</taxon>
        <taxon>Clostridia</taxon>
        <taxon>Eubacteriales</taxon>
        <taxon>Gemmiger</taxon>
    </lineage>
</organism>
<dbReference type="InterPro" id="IPR039448">
    <property type="entry name" value="Beta_helix"/>
</dbReference>
<evidence type="ECO:0000313" key="2">
    <source>
        <dbReference type="EMBL" id="HJB41825.1"/>
    </source>
</evidence>
<dbReference type="Gene3D" id="2.160.20.20">
    <property type="match status" value="1"/>
</dbReference>
<evidence type="ECO:0000313" key="3">
    <source>
        <dbReference type="Proteomes" id="UP000886803"/>
    </source>
</evidence>
<dbReference type="Pfam" id="PF13229">
    <property type="entry name" value="Beta_helix"/>
    <property type="match status" value="1"/>
</dbReference>
<proteinExistence type="predicted"/>
<dbReference type="InterPro" id="IPR012332">
    <property type="entry name" value="Autotransporter_pectin_lyase_C"/>
</dbReference>